<name>A0A553PCL1_TIGCA</name>
<evidence type="ECO:0000256" key="1">
    <source>
        <dbReference type="SAM" id="MobiDB-lite"/>
    </source>
</evidence>
<evidence type="ECO:0000313" key="2">
    <source>
        <dbReference type="EMBL" id="TRY75421.1"/>
    </source>
</evidence>
<dbReference type="EMBL" id="VCGU01000005">
    <property type="protein sequence ID" value="TRY75421.1"/>
    <property type="molecule type" value="Genomic_DNA"/>
</dbReference>
<proteinExistence type="predicted"/>
<dbReference type="Proteomes" id="UP000318571">
    <property type="component" value="Chromosome 2"/>
</dbReference>
<keyword evidence="3" id="KW-1185">Reference proteome</keyword>
<sequence length="502" mass="51771">MDGKTALGASSPANPALHIPEPLSTTKAATSSSHMIGREPIIRKGPRSYKARFNGSQTFLIRKGISRPLLDKIEEDYEADMSRALNGKLAILSQDGWSDTHGAPVPAANFICEGKSYPLDFESIGAYVETGAEVYPSALEALPVDNGRSALVVLLLGDPHLLEGGQGSQDGASDPDGVLPLRGRDDLDLDGGRGQGRDLLLHTISDTGVHGGAAGHDGVGVQVLTDVHVALHDRVVGGLVDAAGFHAQERGLEEGLGGAEALVADGDDLAVGQLVGLLQGGGGGGRGHFLLKVQGHVAELLLDVAHDLALGGGGERVPTLGQDLHEVVGELATGQVQTEDGVGQSVTLIDGHGVGHTIAGVHHDTGGTTGGVQREHGLDGHVHGGHVEGLEHDLRHLLAIGLGVEGSLGQEDGLLLGGHTQLVVEGVMPDLLHVVPVGDDAVLHGGSIAVFPKFASSPNIPSQTWACLNFKRSPATRTSEREAQVMKCSRHAQGLTEGTGDL</sequence>
<gene>
    <name evidence="2" type="ORF">TCAL_16796</name>
</gene>
<accession>A0A553PCL1</accession>
<feature type="region of interest" description="Disordered" evidence="1">
    <location>
        <begin position="1"/>
        <end position="34"/>
    </location>
</feature>
<evidence type="ECO:0000313" key="3">
    <source>
        <dbReference type="Proteomes" id="UP000318571"/>
    </source>
</evidence>
<protein>
    <submittedName>
        <fullName evidence="2">Uncharacterized protein</fullName>
    </submittedName>
</protein>
<organism evidence="2 3">
    <name type="scientific">Tigriopus californicus</name>
    <name type="common">Marine copepod</name>
    <dbReference type="NCBI Taxonomy" id="6832"/>
    <lineage>
        <taxon>Eukaryota</taxon>
        <taxon>Metazoa</taxon>
        <taxon>Ecdysozoa</taxon>
        <taxon>Arthropoda</taxon>
        <taxon>Crustacea</taxon>
        <taxon>Multicrustacea</taxon>
        <taxon>Hexanauplia</taxon>
        <taxon>Copepoda</taxon>
        <taxon>Harpacticoida</taxon>
        <taxon>Harpacticidae</taxon>
        <taxon>Tigriopus</taxon>
    </lineage>
</organism>
<reference evidence="2 3" key="1">
    <citation type="journal article" date="2018" name="Nat. Ecol. Evol.">
        <title>Genomic signatures of mitonuclear coevolution across populations of Tigriopus californicus.</title>
        <authorList>
            <person name="Barreto F.S."/>
            <person name="Watson E.T."/>
            <person name="Lima T.G."/>
            <person name="Willett C.S."/>
            <person name="Edmands S."/>
            <person name="Li W."/>
            <person name="Burton R.S."/>
        </authorList>
    </citation>
    <scope>NUCLEOTIDE SEQUENCE [LARGE SCALE GENOMIC DNA]</scope>
    <source>
        <strain evidence="2 3">San Diego</strain>
    </source>
</reference>
<comment type="caution">
    <text evidence="2">The sequence shown here is derived from an EMBL/GenBank/DDBJ whole genome shotgun (WGS) entry which is preliminary data.</text>
</comment>
<feature type="compositionally biased region" description="Polar residues" evidence="1">
    <location>
        <begin position="23"/>
        <end position="34"/>
    </location>
</feature>
<dbReference type="AlphaFoldDB" id="A0A553PCL1"/>
<feature type="region of interest" description="Disordered" evidence="1">
    <location>
        <begin position="164"/>
        <end position="187"/>
    </location>
</feature>